<dbReference type="OrthoDB" id="2455720at2"/>
<reference evidence="1" key="1">
    <citation type="submission" date="2016-10" db="EMBL/GenBank/DDBJ databases">
        <authorList>
            <person name="See-Too W.S."/>
        </authorList>
    </citation>
    <scope>NUCLEOTIDE SEQUENCE</scope>
    <source>
        <strain evidence="1">L10.15</strain>
    </source>
</reference>
<protein>
    <submittedName>
        <fullName evidence="1">Uncharacterized protein</fullName>
    </submittedName>
</protein>
<dbReference type="RefSeq" id="WP_065524771.1">
    <property type="nucleotide sequence ID" value="NZ_CP016540.2"/>
</dbReference>
<dbReference type="STRING" id="1302659.I858_015645"/>
<organism evidence="1 2">
    <name type="scientific">Planococcus versutus</name>
    <dbReference type="NCBI Taxonomy" id="1302659"/>
    <lineage>
        <taxon>Bacteria</taxon>
        <taxon>Bacillati</taxon>
        <taxon>Bacillota</taxon>
        <taxon>Bacilli</taxon>
        <taxon>Bacillales</taxon>
        <taxon>Caryophanaceae</taxon>
        <taxon>Planococcus</taxon>
    </lineage>
</organism>
<proteinExistence type="predicted"/>
<dbReference type="KEGG" id="pll:I858_015645"/>
<evidence type="ECO:0000313" key="2">
    <source>
        <dbReference type="Proteomes" id="UP000053354"/>
    </source>
</evidence>
<accession>A0A1B1S5G5</accession>
<dbReference type="EMBL" id="CP016540">
    <property type="protein sequence ID" value="ANU28423.1"/>
    <property type="molecule type" value="Genomic_DNA"/>
</dbReference>
<keyword evidence="2" id="KW-1185">Reference proteome</keyword>
<dbReference type="Proteomes" id="UP000053354">
    <property type="component" value="Chromosome"/>
</dbReference>
<gene>
    <name evidence="1" type="ORF">I858_015645</name>
</gene>
<name>A0A1B1S5G5_9BACL</name>
<sequence length="91" mass="10773">MKQSNFRPQDQRAAEKEHWRIEGSLNAIEELLEVGEYEVAARRAEEILRSTKEIERLAKAKKEWDGLGRLLEDLKKTGIHFERMTRHDGIW</sequence>
<evidence type="ECO:0000313" key="1">
    <source>
        <dbReference type="EMBL" id="ANU28423.1"/>
    </source>
</evidence>
<dbReference type="AlphaFoldDB" id="A0A1B1S5G5"/>